<evidence type="ECO:0000256" key="5">
    <source>
        <dbReference type="ARBA" id="ARBA00022676"/>
    </source>
</evidence>
<dbReference type="GO" id="GO:0005789">
    <property type="term" value="C:endoplasmic reticulum membrane"/>
    <property type="evidence" value="ECO:0007669"/>
    <property type="project" value="UniProtKB-SubCell"/>
</dbReference>
<evidence type="ECO:0000256" key="9">
    <source>
        <dbReference type="ARBA" id="ARBA00022982"/>
    </source>
</evidence>
<dbReference type="InterPro" id="IPR017937">
    <property type="entry name" value="Thioredoxin_CS"/>
</dbReference>
<feature type="transmembrane region" description="Helical" evidence="16">
    <location>
        <begin position="361"/>
        <end position="381"/>
    </location>
</feature>
<dbReference type="EC" id="2.4.1.-" evidence="16"/>
<dbReference type="GO" id="GO:0006487">
    <property type="term" value="P:protein N-linked glycosylation"/>
    <property type="evidence" value="ECO:0007669"/>
    <property type="project" value="TreeGrafter"/>
</dbReference>
<evidence type="ECO:0000256" key="7">
    <source>
        <dbReference type="ARBA" id="ARBA00022692"/>
    </source>
</evidence>
<evidence type="ECO:0000256" key="4">
    <source>
        <dbReference type="ARBA" id="ARBA00022448"/>
    </source>
</evidence>
<keyword evidence="9" id="KW-0249">Electron transport</keyword>
<sequence length="631" mass="70824">SQSLRDVPCGLLQLPQTLRSRRAERSLLFGVLDPMGLSGWFDRQDAVVWGLAMAYIIACPYTKVEESFNVQAVHDILYHGRSLTQYDHFDFPGVVPRTFVGAVALAILSYPFVLVSSVLGLSRCSTLYVVRSVLALITVLSIGAFRRAISRRMRDKSLGIWLTLITCCQFHILFYSSRFLPNTYSLIMTNLAHAAWLSDRYSTSLVLFAFNSVVFRSDGIVFAFPQIVLFLARGKMSIRHVMVLGFIATVVSIAVTVAIDSVFWQRLIWPELSVFLFNVVENKSSQWGTYPFFSYFTRFLPRAMLIPIVFIPFGLLTVLPTISALRNAKLQLQFDANAIDVALPALMSVFLYSFLPHKEIRFLFPILVPLNSVAAMGIIRFNRFLVKQNRTPFFDAALSMPLFLSFIASSAFLYASSHNYPGGYAFDAVHQLAAQNNTVFIGNLAAITGVSRFGERPDLAIAYDKTEGLSNDDLIQKQYDFLLHEHPVPNYQTLRVFTGFGGFNLRSLPPKLIQIPQVFLLGKPEGPAKPQTVVEVVANLIHSSKIVIFSKSYCPYCMRVKKLLNSLAVEFVSVELDKIEDGANVQRELQRITGRRTVPNVFIYGESVGGSDDVHELHAKQKLLPLIESHQ</sequence>
<evidence type="ECO:0000256" key="10">
    <source>
        <dbReference type="ARBA" id="ARBA00022989"/>
    </source>
</evidence>
<evidence type="ECO:0000256" key="6">
    <source>
        <dbReference type="ARBA" id="ARBA00022679"/>
    </source>
</evidence>
<accession>A0A0H5R5L9</accession>
<evidence type="ECO:0000313" key="18">
    <source>
        <dbReference type="EMBL" id="CRZ09455.1"/>
    </source>
</evidence>
<dbReference type="Pfam" id="PF03901">
    <property type="entry name" value="Glyco_transf_22"/>
    <property type="match status" value="1"/>
</dbReference>
<organism evidence="18">
    <name type="scientific">Spongospora subterranea</name>
    <dbReference type="NCBI Taxonomy" id="70186"/>
    <lineage>
        <taxon>Eukaryota</taxon>
        <taxon>Sar</taxon>
        <taxon>Rhizaria</taxon>
        <taxon>Endomyxa</taxon>
        <taxon>Phytomyxea</taxon>
        <taxon>Plasmodiophorida</taxon>
        <taxon>Plasmodiophoridae</taxon>
        <taxon>Spongospora</taxon>
    </lineage>
</organism>
<evidence type="ECO:0000256" key="15">
    <source>
        <dbReference type="ARBA" id="ARBA00048899"/>
    </source>
</evidence>
<comment type="pathway">
    <text evidence="2">Protein modification; protein glycosylation.</text>
</comment>
<dbReference type="AlphaFoldDB" id="A0A0H5R5L9"/>
<dbReference type="GO" id="GO:0052917">
    <property type="term" value="F:dol-P-Man:Man(7)GlcNAc(2)-PP-Dol alpha-1,6-mannosyltransferase activity"/>
    <property type="evidence" value="ECO:0007669"/>
    <property type="project" value="UniProtKB-EC"/>
</dbReference>
<dbReference type="PROSITE" id="PS51354">
    <property type="entry name" value="GLUTAREDOXIN_2"/>
    <property type="match status" value="1"/>
</dbReference>
<keyword evidence="6" id="KW-0808">Transferase</keyword>
<dbReference type="InterPro" id="IPR011899">
    <property type="entry name" value="Glutaredoxin_euk/vir"/>
</dbReference>
<evidence type="ECO:0000256" key="8">
    <source>
        <dbReference type="ARBA" id="ARBA00022824"/>
    </source>
</evidence>
<dbReference type="UniPathway" id="UPA00378"/>
<evidence type="ECO:0000256" key="2">
    <source>
        <dbReference type="ARBA" id="ARBA00004922"/>
    </source>
</evidence>
<keyword evidence="13" id="KW-0676">Redox-active center</keyword>
<dbReference type="PROSITE" id="PS00195">
    <property type="entry name" value="GLUTAREDOXIN_1"/>
    <property type="match status" value="1"/>
</dbReference>
<feature type="transmembrane region" description="Helical" evidence="16">
    <location>
        <begin position="158"/>
        <end position="176"/>
    </location>
</feature>
<keyword evidence="7 16" id="KW-0812">Transmembrane</keyword>
<dbReference type="CDD" id="cd03419">
    <property type="entry name" value="GRX_GRXh_1_2_like"/>
    <property type="match status" value="1"/>
</dbReference>
<feature type="transmembrane region" description="Helical" evidence="16">
    <location>
        <begin position="393"/>
        <end position="415"/>
    </location>
</feature>
<dbReference type="NCBIfam" id="TIGR02180">
    <property type="entry name" value="GRX_euk"/>
    <property type="match status" value="1"/>
</dbReference>
<dbReference type="InterPro" id="IPR036249">
    <property type="entry name" value="Thioredoxin-like_sf"/>
</dbReference>
<feature type="transmembrane region" description="Helical" evidence="16">
    <location>
        <begin position="99"/>
        <end position="121"/>
    </location>
</feature>
<dbReference type="PANTHER" id="PTHR22760:SF1">
    <property type="entry name" value="DOL-P-MAN:MAN(7)GLCNAC(2)-PP-DOL ALPHA-1,6-MANNOSYLTRANSFERASE"/>
    <property type="match status" value="1"/>
</dbReference>
<dbReference type="PRINTS" id="PR00160">
    <property type="entry name" value="GLUTAREDOXIN"/>
</dbReference>
<proteinExistence type="inferred from homology"/>
<dbReference type="InterPro" id="IPR005599">
    <property type="entry name" value="GPI_mannosylTrfase"/>
</dbReference>
<dbReference type="InterPro" id="IPR011767">
    <property type="entry name" value="GLR_AS"/>
</dbReference>
<feature type="domain" description="Glutaredoxin" evidence="17">
    <location>
        <begin position="546"/>
        <end position="608"/>
    </location>
</feature>
<evidence type="ECO:0000256" key="16">
    <source>
        <dbReference type="RuleBase" id="RU363075"/>
    </source>
</evidence>
<dbReference type="InterPro" id="IPR014025">
    <property type="entry name" value="Glutaredoxin_subgr"/>
</dbReference>
<evidence type="ECO:0000256" key="11">
    <source>
        <dbReference type="ARBA" id="ARBA00023136"/>
    </source>
</evidence>
<comment type="function">
    <text evidence="14">Mannosyltransferase that operates in the biosynthetic pathway of dolichol-linked oligosaccharides, the glycan precursors employed in protein asparagine (N)-glycosylation. The assembly of dolichol-linked oligosaccharides begins on the cytosolic side of the endoplasmic reticulum membrane and finishes in its lumen. The sequential addition of sugars to dolichol pyrophosphate produces dolichol-linked oligosaccharides containing fourteen sugars, including two GlcNAcs, nine mannoses and three glucoses. Once assembled, the oligosaccharide is transferred from the lipid to nascent proteins by oligosaccharyltransferases. In the lumen of the endoplasmic reticulum, adds the eighth mannose residue in an alpha-1,6 linkage onto Man(7)GlcNAc(2)-PP-dolichol to produce Man(8)GlcNAc(2)-PP-dolichol.</text>
</comment>
<feature type="transmembrane region" description="Helical" evidence="16">
    <location>
        <begin position="205"/>
        <end position="231"/>
    </location>
</feature>
<feature type="transmembrane region" description="Helical" evidence="16">
    <location>
        <begin position="127"/>
        <end position="146"/>
    </location>
</feature>
<dbReference type="InterPro" id="IPR002109">
    <property type="entry name" value="Glutaredoxin"/>
</dbReference>
<comment type="subcellular location">
    <subcellularLocation>
        <location evidence="1 16">Endoplasmic reticulum membrane</location>
        <topology evidence="1 16">Multi-pass membrane protein</topology>
    </subcellularLocation>
</comment>
<dbReference type="FunFam" id="3.40.30.10:FF:000093">
    <property type="entry name" value="Glutaredoxin 2"/>
    <property type="match status" value="1"/>
</dbReference>
<evidence type="ECO:0000259" key="17">
    <source>
        <dbReference type="Pfam" id="PF00462"/>
    </source>
</evidence>
<protein>
    <recommendedName>
        <fullName evidence="16">Mannosyltransferase</fullName>
        <ecNumber evidence="16">2.4.1.-</ecNumber>
    </recommendedName>
</protein>
<reference evidence="18" key="1">
    <citation type="submission" date="2015-04" db="EMBL/GenBank/DDBJ databases">
        <title>The genome sequence of the plant pathogenic Rhizarian Plasmodiophora brassicae reveals insights in its biotrophic life cycle and the origin of chitin synthesis.</title>
        <authorList>
            <person name="Schwelm A."/>
            <person name="Fogelqvist J."/>
            <person name="Knaust A."/>
            <person name="Julke S."/>
            <person name="Lilja T."/>
            <person name="Dhandapani V."/>
            <person name="Bonilla-Rosso G."/>
            <person name="Karlsson M."/>
            <person name="Shevchenko A."/>
            <person name="Choi S.R."/>
            <person name="Kim H.G."/>
            <person name="Park J.Y."/>
            <person name="Lim Y.P."/>
            <person name="Ludwig-Muller J."/>
            <person name="Dixelius C."/>
        </authorList>
    </citation>
    <scope>NUCLEOTIDE SEQUENCE</scope>
    <source>
        <tissue evidence="18">Potato root galls</tissue>
    </source>
</reference>
<dbReference type="PANTHER" id="PTHR22760">
    <property type="entry name" value="GLYCOSYLTRANSFERASE"/>
    <property type="match status" value="1"/>
</dbReference>
<dbReference type="EMBL" id="HACM01009013">
    <property type="protein sequence ID" value="CRZ09455.1"/>
    <property type="molecule type" value="Transcribed_RNA"/>
</dbReference>
<dbReference type="PROSITE" id="PS00194">
    <property type="entry name" value="THIOREDOXIN_1"/>
    <property type="match status" value="1"/>
</dbReference>
<feature type="transmembrane region" description="Helical" evidence="16">
    <location>
        <begin position="243"/>
        <end position="264"/>
    </location>
</feature>
<dbReference type="Gene3D" id="3.40.30.10">
    <property type="entry name" value="Glutaredoxin"/>
    <property type="match status" value="1"/>
</dbReference>
<keyword evidence="8 16" id="KW-0256">Endoplasmic reticulum</keyword>
<keyword evidence="10 16" id="KW-1133">Transmembrane helix</keyword>
<feature type="transmembrane region" description="Helical" evidence="16">
    <location>
        <begin position="304"/>
        <end position="325"/>
    </location>
</feature>
<dbReference type="Pfam" id="PF00462">
    <property type="entry name" value="Glutaredoxin"/>
    <property type="match status" value="1"/>
</dbReference>
<evidence type="ECO:0000256" key="3">
    <source>
        <dbReference type="ARBA" id="ARBA00007063"/>
    </source>
</evidence>
<feature type="transmembrane region" description="Helical" evidence="16">
    <location>
        <begin position="337"/>
        <end position="355"/>
    </location>
</feature>
<evidence type="ECO:0000256" key="1">
    <source>
        <dbReference type="ARBA" id="ARBA00004477"/>
    </source>
</evidence>
<evidence type="ECO:0000256" key="13">
    <source>
        <dbReference type="ARBA" id="ARBA00023284"/>
    </source>
</evidence>
<evidence type="ECO:0000256" key="14">
    <source>
        <dbReference type="ARBA" id="ARBA00044721"/>
    </source>
</evidence>
<keyword evidence="4" id="KW-0813">Transport</keyword>
<keyword evidence="12" id="KW-1015">Disulfide bond</keyword>
<dbReference type="SUPFAM" id="SSF52833">
    <property type="entry name" value="Thioredoxin-like"/>
    <property type="match status" value="1"/>
</dbReference>
<name>A0A0H5R5L9_9EUKA</name>
<keyword evidence="5 16" id="KW-0328">Glycosyltransferase</keyword>
<feature type="non-terminal residue" evidence="18">
    <location>
        <position position="1"/>
    </location>
</feature>
<comment type="similarity">
    <text evidence="3 16">Belongs to the glycosyltransferase 22 family.</text>
</comment>
<evidence type="ECO:0000256" key="12">
    <source>
        <dbReference type="ARBA" id="ARBA00023157"/>
    </source>
</evidence>
<comment type="catalytic activity">
    <reaction evidence="15">
        <text>an alpha-D-Man-(1-&gt;2)-alpha-D-Man-(1-&gt;2)-alpha-D-Man-(1-&gt;3)-[alpha-D-Man-(1-&gt;2)-alpha-D-Man-(1-&gt;3)-alpha-D-Man-(1-&gt;6)]-beta-D-Man-(1-&gt;4)-beta-D-GlcNAc-(1-&gt;4)-alpha-D-GlcNAc-diphospho-di-trans,poly-cis-dolichol + a di-trans,poly-cis-dolichyl beta-D-mannosyl phosphate = an alpha-D-Man-(1-&gt;2)-alpha-D-Man-(1-&gt;2)-alpha-D-Man-(1-&gt;3)-[alpha-D-Man-(1-&gt;2)-alpha-D-Man-(1-&gt;3)-[alpha-D-Man-(1-&gt;6)]-alpha-D-Man-(1-&gt;6)]-beta-D-Man-(1-&gt;4)-beta-D-GlcNAc-(1-&gt;4)-alpha-D-GlcNAc-diphospho-di-trans,poly-cis-dolichol + a di-trans,poly-cis-dolichyl phosphate + H(+)</text>
        <dbReference type="Rhea" id="RHEA:29535"/>
        <dbReference type="Rhea" id="RHEA-COMP:19498"/>
        <dbReference type="Rhea" id="RHEA-COMP:19501"/>
        <dbReference type="Rhea" id="RHEA-COMP:19518"/>
        <dbReference type="Rhea" id="RHEA-COMP:19519"/>
        <dbReference type="ChEBI" id="CHEBI:15378"/>
        <dbReference type="ChEBI" id="CHEBI:57683"/>
        <dbReference type="ChEBI" id="CHEBI:58211"/>
        <dbReference type="ChEBI" id="CHEBI:132517"/>
        <dbReference type="ChEBI" id="CHEBI:132519"/>
        <dbReference type="EC" id="2.4.1.260"/>
    </reaction>
    <physiologicalReaction direction="left-to-right" evidence="15">
        <dbReference type="Rhea" id="RHEA:29536"/>
    </physiologicalReaction>
</comment>
<keyword evidence="11 16" id="KW-0472">Membrane</keyword>